<evidence type="ECO:0000313" key="2">
    <source>
        <dbReference type="EMBL" id="EAQ80809.1"/>
    </source>
</evidence>
<evidence type="ECO:0000313" key="3">
    <source>
        <dbReference type="Proteomes" id="UP000004358"/>
    </source>
</evidence>
<keyword evidence="1" id="KW-0732">Signal</keyword>
<evidence type="ECO:0000256" key="1">
    <source>
        <dbReference type="SAM" id="SignalP"/>
    </source>
</evidence>
<feature type="signal peptide" evidence="1">
    <location>
        <begin position="1"/>
        <end position="17"/>
    </location>
</feature>
<protein>
    <recommendedName>
        <fullName evidence="4">Carboxypeptidase regulatory-like domain-containing protein</fullName>
    </recommendedName>
</protein>
<comment type="caution">
    <text evidence="2">The sequence shown here is derived from an EMBL/GenBank/DDBJ whole genome shotgun (WGS) entry which is preliminary data.</text>
</comment>
<accession>A3ZRP0</accession>
<sequence>MNTQLLQICRASTLWTAAIMLAGCGGSTSMPHLSGKVTYDGQPVPAGTIMFAPDTQAGNSGPGSLAVIRNGEYDTRESLGVASGPHVVRIEGFDAVATRDNPDGMPLFPAYQFHHDLPQSSDTIDFDVPKSNAKQK</sequence>
<dbReference type="OrthoDB" id="289094at2"/>
<reference evidence="2 3" key="1">
    <citation type="submission" date="2006-02" db="EMBL/GenBank/DDBJ databases">
        <authorList>
            <person name="Amann R."/>
            <person name="Ferriera S."/>
            <person name="Johnson J."/>
            <person name="Kravitz S."/>
            <person name="Halpern A."/>
            <person name="Remington K."/>
            <person name="Beeson K."/>
            <person name="Tran B."/>
            <person name="Rogers Y.-H."/>
            <person name="Friedman R."/>
            <person name="Venter J.C."/>
        </authorList>
    </citation>
    <scope>NUCLEOTIDE SEQUENCE [LARGE SCALE GENOMIC DNA]</scope>
    <source>
        <strain evidence="2 3">DSM 3645</strain>
    </source>
</reference>
<dbReference type="eggNOG" id="ENOG50347UH">
    <property type="taxonomic scope" value="Bacteria"/>
</dbReference>
<dbReference type="RefSeq" id="WP_002650366.1">
    <property type="nucleotide sequence ID" value="NZ_CH672376.1"/>
</dbReference>
<dbReference type="AlphaFoldDB" id="A3ZRP0"/>
<organism evidence="2 3">
    <name type="scientific">Blastopirellula marina DSM 3645</name>
    <dbReference type="NCBI Taxonomy" id="314230"/>
    <lineage>
        <taxon>Bacteria</taxon>
        <taxon>Pseudomonadati</taxon>
        <taxon>Planctomycetota</taxon>
        <taxon>Planctomycetia</taxon>
        <taxon>Pirellulales</taxon>
        <taxon>Pirellulaceae</taxon>
        <taxon>Blastopirellula</taxon>
    </lineage>
</organism>
<feature type="chain" id="PRO_5002664829" description="Carboxypeptidase regulatory-like domain-containing protein" evidence="1">
    <location>
        <begin position="18"/>
        <end position="136"/>
    </location>
</feature>
<dbReference type="Proteomes" id="UP000004358">
    <property type="component" value="Unassembled WGS sequence"/>
</dbReference>
<name>A3ZRP0_9BACT</name>
<proteinExistence type="predicted"/>
<dbReference type="HOGENOM" id="CLU_113730_2_0_0"/>
<dbReference type="EMBL" id="AANZ01000007">
    <property type="protein sequence ID" value="EAQ80809.1"/>
    <property type="molecule type" value="Genomic_DNA"/>
</dbReference>
<gene>
    <name evidence="2" type="ORF">DSM3645_12351</name>
</gene>
<evidence type="ECO:0008006" key="4">
    <source>
        <dbReference type="Google" id="ProtNLM"/>
    </source>
</evidence>